<keyword evidence="2" id="KW-1185">Reference proteome</keyword>
<organism evidence="1 2">
    <name type="scientific">Saccharobesus litoralis</name>
    <dbReference type="NCBI Taxonomy" id="2172099"/>
    <lineage>
        <taxon>Bacteria</taxon>
        <taxon>Pseudomonadati</taxon>
        <taxon>Pseudomonadota</taxon>
        <taxon>Gammaproteobacteria</taxon>
        <taxon>Alteromonadales</taxon>
        <taxon>Alteromonadaceae</taxon>
        <taxon>Saccharobesus</taxon>
    </lineage>
</organism>
<sequence length="74" mass="8525">MSQVYFFSLDVPPQQCEELYTGVHRTVTATAHNGLRVQIPIANLRRFVTQMGIKGVFRLITDDNNKIQSFERVQ</sequence>
<reference evidence="1 2" key="1">
    <citation type="submission" date="2018-01" db="EMBL/GenBank/DDBJ databases">
        <title>Genome sequence of a Cantenovulum-like bacteria.</title>
        <authorList>
            <person name="Tan W.R."/>
            <person name="Lau N.-S."/>
            <person name="Go F."/>
            <person name="Amirul A.-A.A."/>
        </authorList>
    </citation>
    <scope>NUCLEOTIDE SEQUENCE [LARGE SCALE GENOMIC DNA]</scope>
    <source>
        <strain evidence="1 2">CCB-QB4</strain>
    </source>
</reference>
<evidence type="ECO:0000313" key="1">
    <source>
        <dbReference type="EMBL" id="AWB67730.1"/>
    </source>
</evidence>
<dbReference type="KEGG" id="cate:C2869_15355"/>
<dbReference type="InterPro" id="IPR021363">
    <property type="entry name" value="DUF2835"/>
</dbReference>
<dbReference type="OrthoDB" id="5600793at2"/>
<dbReference type="RefSeq" id="WP_108603800.1">
    <property type="nucleotide sequence ID" value="NZ_CP026604.1"/>
</dbReference>
<gene>
    <name evidence="1" type="ORF">C2869_15355</name>
</gene>
<dbReference type="AlphaFoldDB" id="A0A2S0VUF8"/>
<proteinExistence type="predicted"/>
<name>A0A2S0VUF8_9ALTE</name>
<dbReference type="Pfam" id="PF11197">
    <property type="entry name" value="DUF2835"/>
    <property type="match status" value="1"/>
</dbReference>
<evidence type="ECO:0000313" key="2">
    <source>
        <dbReference type="Proteomes" id="UP000244441"/>
    </source>
</evidence>
<accession>A0A2S0VUF8</accession>
<dbReference type="EMBL" id="CP026604">
    <property type="protein sequence ID" value="AWB67730.1"/>
    <property type="molecule type" value="Genomic_DNA"/>
</dbReference>
<dbReference type="Proteomes" id="UP000244441">
    <property type="component" value="Chromosome"/>
</dbReference>
<protein>
    <submittedName>
        <fullName evidence="1">DUF2835 domain-containing protein</fullName>
    </submittedName>
</protein>